<proteinExistence type="predicted"/>
<feature type="chain" id="PRO_5029011997" description="AA1-like domain-containing protein" evidence="1">
    <location>
        <begin position="21"/>
        <end position="157"/>
    </location>
</feature>
<feature type="signal peptide" evidence="1">
    <location>
        <begin position="1"/>
        <end position="20"/>
    </location>
</feature>
<keyword evidence="1" id="KW-0732">Signal</keyword>
<keyword evidence="3" id="KW-1185">Reference proteome</keyword>
<evidence type="ECO:0000313" key="2">
    <source>
        <dbReference type="EMBL" id="KAF2872214.1"/>
    </source>
</evidence>
<comment type="caution">
    <text evidence="2">The sequence shown here is derived from an EMBL/GenBank/DDBJ whole genome shotgun (WGS) entry which is preliminary data.</text>
</comment>
<gene>
    <name evidence="2" type="ORF">BDV95DRAFT_606772</name>
</gene>
<protein>
    <recommendedName>
        <fullName evidence="4">AA1-like domain-containing protein</fullName>
    </recommendedName>
</protein>
<dbReference type="EMBL" id="JAADJZ010000010">
    <property type="protein sequence ID" value="KAF2872214.1"/>
    <property type="molecule type" value="Genomic_DNA"/>
</dbReference>
<dbReference type="Proteomes" id="UP000481861">
    <property type="component" value="Unassembled WGS sequence"/>
</dbReference>
<accession>A0A7C8I6W2</accession>
<sequence>MRFTTALTTLTLLLASPTLAKPPSCPPSTPSASALPLLPLYRSIIQTSACPNLLETVPASTKPHHRKTQATFRNDYGFHMQFTVEDQGRGAQPALTQERCEMFFAASEVLLLQEEKGYLCSDGGEIRVLAWEAWDGARRFEGKVCVEGTPFAACRSG</sequence>
<evidence type="ECO:0008006" key="4">
    <source>
        <dbReference type="Google" id="ProtNLM"/>
    </source>
</evidence>
<evidence type="ECO:0000313" key="3">
    <source>
        <dbReference type="Proteomes" id="UP000481861"/>
    </source>
</evidence>
<organism evidence="2 3">
    <name type="scientific">Massariosphaeria phaeospora</name>
    <dbReference type="NCBI Taxonomy" id="100035"/>
    <lineage>
        <taxon>Eukaryota</taxon>
        <taxon>Fungi</taxon>
        <taxon>Dikarya</taxon>
        <taxon>Ascomycota</taxon>
        <taxon>Pezizomycotina</taxon>
        <taxon>Dothideomycetes</taxon>
        <taxon>Pleosporomycetidae</taxon>
        <taxon>Pleosporales</taxon>
        <taxon>Pleosporales incertae sedis</taxon>
        <taxon>Massariosphaeria</taxon>
    </lineage>
</organism>
<dbReference type="AlphaFoldDB" id="A0A7C8I6W2"/>
<name>A0A7C8I6W2_9PLEO</name>
<reference evidence="2 3" key="1">
    <citation type="submission" date="2020-01" db="EMBL/GenBank/DDBJ databases">
        <authorList>
            <consortium name="DOE Joint Genome Institute"/>
            <person name="Haridas S."/>
            <person name="Albert R."/>
            <person name="Binder M."/>
            <person name="Bloem J."/>
            <person name="Labutti K."/>
            <person name="Salamov A."/>
            <person name="Andreopoulos B."/>
            <person name="Baker S.E."/>
            <person name="Barry K."/>
            <person name="Bills G."/>
            <person name="Bluhm B.H."/>
            <person name="Cannon C."/>
            <person name="Castanera R."/>
            <person name="Culley D.E."/>
            <person name="Daum C."/>
            <person name="Ezra D."/>
            <person name="Gonzalez J.B."/>
            <person name="Henrissat B."/>
            <person name="Kuo A."/>
            <person name="Liang C."/>
            <person name="Lipzen A."/>
            <person name="Lutzoni F."/>
            <person name="Magnuson J."/>
            <person name="Mondo S."/>
            <person name="Nolan M."/>
            <person name="Ohm R."/>
            <person name="Pangilinan J."/>
            <person name="Park H.-J.H."/>
            <person name="Ramirez L."/>
            <person name="Alfaro M."/>
            <person name="Sun H."/>
            <person name="Tritt A."/>
            <person name="Yoshinaga Y."/>
            <person name="Zwiers L.-H.L."/>
            <person name="Turgeon B.G."/>
            <person name="Goodwin S.B."/>
            <person name="Spatafora J.W."/>
            <person name="Crous P.W."/>
            <person name="Grigoriev I.V."/>
        </authorList>
    </citation>
    <scope>NUCLEOTIDE SEQUENCE [LARGE SCALE GENOMIC DNA]</scope>
    <source>
        <strain evidence="2 3">CBS 611.86</strain>
    </source>
</reference>
<evidence type="ECO:0000256" key="1">
    <source>
        <dbReference type="SAM" id="SignalP"/>
    </source>
</evidence>